<feature type="domain" description="Sushi" evidence="7">
    <location>
        <begin position="224"/>
        <end position="281"/>
    </location>
</feature>
<keyword evidence="5" id="KW-0732">Signal</keyword>
<reference evidence="8" key="1">
    <citation type="submission" date="2015-11" db="EMBL/GenBank/DDBJ databases">
        <title>De novo transcriptome assembly of four potential Pierce s Disease insect vectors from Arizona vineyards.</title>
        <authorList>
            <person name="Tassone E.E."/>
        </authorList>
    </citation>
    <scope>NUCLEOTIDE SEQUENCE</scope>
</reference>
<keyword evidence="3" id="KW-0768">Sushi</keyword>
<evidence type="ECO:0000259" key="7">
    <source>
        <dbReference type="PROSITE" id="PS50923"/>
    </source>
</evidence>
<evidence type="ECO:0000256" key="5">
    <source>
        <dbReference type="SAM" id="SignalP"/>
    </source>
</evidence>
<feature type="domain" description="Peptidase S1" evidence="6">
    <location>
        <begin position="295"/>
        <end position="554"/>
    </location>
</feature>
<dbReference type="Gene3D" id="2.40.10.10">
    <property type="entry name" value="Trypsin-like serine proteases"/>
    <property type="match status" value="1"/>
</dbReference>
<feature type="signal peptide" evidence="5">
    <location>
        <begin position="1"/>
        <end position="20"/>
    </location>
</feature>
<dbReference type="Gene3D" id="2.10.70.10">
    <property type="entry name" value="Complement Module, domain 1"/>
    <property type="match status" value="1"/>
</dbReference>
<feature type="chain" id="PRO_5008587861" description="Peptidase S1 domain-containing protein" evidence="5">
    <location>
        <begin position="21"/>
        <end position="561"/>
    </location>
</feature>
<dbReference type="EMBL" id="GEBQ01010510">
    <property type="protein sequence ID" value="JAT29467.1"/>
    <property type="molecule type" value="Transcribed_RNA"/>
</dbReference>
<evidence type="ECO:0008006" key="9">
    <source>
        <dbReference type="Google" id="ProtNLM"/>
    </source>
</evidence>
<dbReference type="PROSITE" id="PS50240">
    <property type="entry name" value="TRYPSIN_DOM"/>
    <property type="match status" value="1"/>
</dbReference>
<protein>
    <recommendedName>
        <fullName evidence="9">Peptidase S1 domain-containing protein</fullName>
    </recommendedName>
</protein>
<dbReference type="InterPro" id="IPR001254">
    <property type="entry name" value="Trypsin_dom"/>
</dbReference>
<name>A0A1B6M0M7_9HEMI</name>
<evidence type="ECO:0000259" key="6">
    <source>
        <dbReference type="PROSITE" id="PS50240"/>
    </source>
</evidence>
<feature type="region of interest" description="Disordered" evidence="4">
    <location>
        <begin position="18"/>
        <end position="41"/>
    </location>
</feature>
<dbReference type="Pfam" id="PF00089">
    <property type="entry name" value="Trypsin"/>
    <property type="match status" value="1"/>
</dbReference>
<dbReference type="GO" id="GO:0004252">
    <property type="term" value="F:serine-type endopeptidase activity"/>
    <property type="evidence" value="ECO:0007669"/>
    <property type="project" value="InterPro"/>
</dbReference>
<dbReference type="SMART" id="SM00020">
    <property type="entry name" value="Tryp_SPc"/>
    <property type="match status" value="1"/>
</dbReference>
<sequence length="561" mass="62161">MSLSESAILLLLAISSSSCGQPGSAATDGPDPEARGCQLPALPRHGSYKSPECEGMSPPSPHCSGGSGTEVPPYWLLAFSCHQGYHLPRELQVYHSRCLHSLWAPVPPVCLEERITNFVSDAYEPKSTSKPVPGGCLLPRQPQHGRYFAFCTGSSQNDPGCSNTPGTPVPPAWTITYTCDPGYSKLQNGARVSQYARCTNGTWDIKPPLCIKQCLPLESKTQKFRCFYRSEEVNCSKPVMPGTIASHRCRELWSRDPQDTARLPTCTADGQWTYQPPSCQPSCGKSLIDGNNPRIIDGDPSPLGHFPWHTGIYHRSAGQGGWAQYCGGSLIKPNVVVTAAYCVVKEGKDRTVQVMDPKDVRVALGKYYRDWERAEPTEVKREVREIKVPSHYQGTSTNFEYDIALLLLSEDVPLSKAVMTVCLDSSAVQHRANNMLGYITGWGNSEHLEPSDTVLYCSWPFQDYESCFYNMVRKKNGYISADKFCAGVEVRAAARKSIGGSFSFVVNNKHYISGILSSQVVRRDELEYLQDINYPVFTNITHPTHRLWIGETILKWATANL</sequence>
<gene>
    <name evidence="8" type="ORF">g.14518</name>
</gene>
<dbReference type="SUPFAM" id="SSF50494">
    <property type="entry name" value="Trypsin-like serine proteases"/>
    <property type="match status" value="1"/>
</dbReference>
<dbReference type="PROSITE" id="PS50923">
    <property type="entry name" value="SUSHI"/>
    <property type="match status" value="2"/>
</dbReference>
<feature type="domain" description="Sushi" evidence="7">
    <location>
        <begin position="159"/>
        <end position="212"/>
    </location>
</feature>
<dbReference type="CDD" id="cd00033">
    <property type="entry name" value="CCP"/>
    <property type="match status" value="1"/>
</dbReference>
<dbReference type="InterPro" id="IPR051487">
    <property type="entry name" value="Ser/Thr_Proteases_Immune/Dev"/>
</dbReference>
<dbReference type="AlphaFoldDB" id="A0A1B6M0M7"/>
<dbReference type="PANTHER" id="PTHR24256">
    <property type="entry name" value="TRYPTASE-RELATED"/>
    <property type="match status" value="1"/>
</dbReference>
<evidence type="ECO:0000256" key="1">
    <source>
        <dbReference type="ARBA" id="ARBA00023157"/>
    </source>
</evidence>
<organism evidence="8">
    <name type="scientific">Graphocephala atropunctata</name>
    <dbReference type="NCBI Taxonomy" id="36148"/>
    <lineage>
        <taxon>Eukaryota</taxon>
        <taxon>Metazoa</taxon>
        <taxon>Ecdysozoa</taxon>
        <taxon>Arthropoda</taxon>
        <taxon>Hexapoda</taxon>
        <taxon>Insecta</taxon>
        <taxon>Pterygota</taxon>
        <taxon>Neoptera</taxon>
        <taxon>Paraneoptera</taxon>
        <taxon>Hemiptera</taxon>
        <taxon>Auchenorrhyncha</taxon>
        <taxon>Membracoidea</taxon>
        <taxon>Cicadellidae</taxon>
        <taxon>Cicadellinae</taxon>
        <taxon>Cicadellini</taxon>
        <taxon>Graphocephala</taxon>
    </lineage>
</organism>
<dbReference type="InterPro" id="IPR009003">
    <property type="entry name" value="Peptidase_S1_PA"/>
</dbReference>
<evidence type="ECO:0000256" key="2">
    <source>
        <dbReference type="ARBA" id="ARBA00024195"/>
    </source>
</evidence>
<dbReference type="InterPro" id="IPR043504">
    <property type="entry name" value="Peptidase_S1_PA_chymotrypsin"/>
</dbReference>
<accession>A0A1B6M0M7</accession>
<comment type="similarity">
    <text evidence="2">Belongs to the peptidase S1 family. CLIP subfamily.</text>
</comment>
<dbReference type="GO" id="GO:0006508">
    <property type="term" value="P:proteolysis"/>
    <property type="evidence" value="ECO:0007669"/>
    <property type="project" value="InterPro"/>
</dbReference>
<dbReference type="SMART" id="SM00032">
    <property type="entry name" value="CCP"/>
    <property type="match status" value="3"/>
</dbReference>
<evidence type="ECO:0000313" key="8">
    <source>
        <dbReference type="EMBL" id="JAT29467.1"/>
    </source>
</evidence>
<evidence type="ECO:0000256" key="3">
    <source>
        <dbReference type="PROSITE-ProRule" id="PRU00302"/>
    </source>
</evidence>
<comment type="caution">
    <text evidence="3">Lacks conserved residue(s) required for the propagation of feature annotation.</text>
</comment>
<proteinExistence type="inferred from homology"/>
<evidence type="ECO:0000256" key="4">
    <source>
        <dbReference type="SAM" id="MobiDB-lite"/>
    </source>
</evidence>
<dbReference type="Pfam" id="PF00084">
    <property type="entry name" value="Sushi"/>
    <property type="match status" value="1"/>
</dbReference>
<dbReference type="InterPro" id="IPR000436">
    <property type="entry name" value="Sushi_SCR_CCP_dom"/>
</dbReference>
<dbReference type="InterPro" id="IPR035976">
    <property type="entry name" value="Sushi/SCR/CCP_sf"/>
</dbReference>
<keyword evidence="1" id="KW-1015">Disulfide bond</keyword>
<dbReference type="SUPFAM" id="SSF57535">
    <property type="entry name" value="Complement control module/SCR domain"/>
    <property type="match status" value="1"/>
</dbReference>